<evidence type="ECO:0000313" key="3">
    <source>
        <dbReference type="EMBL" id="ART79409.1"/>
    </source>
</evidence>
<keyword evidence="2" id="KW-0732">Signal</keyword>
<evidence type="ECO:0000313" key="4">
    <source>
        <dbReference type="Proteomes" id="UP000243793"/>
    </source>
</evidence>
<feature type="signal peptide" evidence="2">
    <location>
        <begin position="1"/>
        <end position="21"/>
    </location>
</feature>
<keyword evidence="4" id="KW-1185">Reference proteome</keyword>
<sequence length="161" mass="17770">MKLRYLLLLSTMLVLLGCEHATSPDDQVASVIAEFSEQADIKYHQARVDLNEDGIDDVVVLLQGAKWCGSGGCTFLVLEGRAANDNPRFPVYKILSQSTVTQAPIRVSEVENQGFKNLIVHSDGQEKLLEFDGERYPPNPSLEKNATPDEQEQAVTLIPSL</sequence>
<evidence type="ECO:0000256" key="1">
    <source>
        <dbReference type="SAM" id="MobiDB-lite"/>
    </source>
</evidence>
<dbReference type="EMBL" id="CP021376">
    <property type="protein sequence ID" value="ART79409.1"/>
    <property type="molecule type" value="Genomic_DNA"/>
</dbReference>
<dbReference type="AlphaFoldDB" id="A0A1Y0CVZ9"/>
<reference evidence="4" key="1">
    <citation type="submission" date="2017-05" db="EMBL/GenBank/DDBJ databases">
        <authorList>
            <person name="Sung H."/>
        </authorList>
    </citation>
    <scope>NUCLEOTIDE SEQUENCE [LARGE SCALE GENOMIC DNA]</scope>
    <source>
        <strain evidence="4">AMac2203</strain>
    </source>
</reference>
<evidence type="ECO:0008006" key="5">
    <source>
        <dbReference type="Google" id="ProtNLM"/>
    </source>
</evidence>
<organism evidence="3 4">
    <name type="scientific">Oceanisphaera avium</name>
    <dbReference type="NCBI Taxonomy" id="1903694"/>
    <lineage>
        <taxon>Bacteria</taxon>
        <taxon>Pseudomonadati</taxon>
        <taxon>Pseudomonadota</taxon>
        <taxon>Gammaproteobacteria</taxon>
        <taxon>Aeromonadales</taxon>
        <taxon>Aeromonadaceae</taxon>
        <taxon>Oceanisphaera</taxon>
    </lineage>
</organism>
<proteinExistence type="predicted"/>
<gene>
    <name evidence="3" type="ORF">CBP12_03960</name>
</gene>
<dbReference type="KEGG" id="ocm:CBP12_03960"/>
<name>A0A1Y0CVZ9_9GAMM</name>
<dbReference type="Proteomes" id="UP000243793">
    <property type="component" value="Chromosome"/>
</dbReference>
<dbReference type="PROSITE" id="PS51257">
    <property type="entry name" value="PROKAR_LIPOPROTEIN"/>
    <property type="match status" value="1"/>
</dbReference>
<accession>A0A1Y0CVZ9</accession>
<feature type="chain" id="PRO_5012440278" description="Lipoprotein" evidence="2">
    <location>
        <begin position="22"/>
        <end position="161"/>
    </location>
</feature>
<dbReference type="OrthoDB" id="5348860at2"/>
<feature type="region of interest" description="Disordered" evidence="1">
    <location>
        <begin position="137"/>
        <end position="161"/>
    </location>
</feature>
<protein>
    <recommendedName>
        <fullName evidence="5">Lipoprotein</fullName>
    </recommendedName>
</protein>
<dbReference type="RefSeq" id="WP_086963167.1">
    <property type="nucleotide sequence ID" value="NZ_CP021376.1"/>
</dbReference>
<evidence type="ECO:0000256" key="2">
    <source>
        <dbReference type="SAM" id="SignalP"/>
    </source>
</evidence>